<evidence type="ECO:0000256" key="1">
    <source>
        <dbReference type="SAM" id="Phobius"/>
    </source>
</evidence>
<dbReference type="EMBL" id="FOQY01000013">
    <property type="protein sequence ID" value="SFJ84053.1"/>
    <property type="molecule type" value="Genomic_DNA"/>
</dbReference>
<dbReference type="GO" id="GO:0003677">
    <property type="term" value="F:DNA binding"/>
    <property type="evidence" value="ECO:0007669"/>
    <property type="project" value="InterPro"/>
</dbReference>
<sequence length="67" mass="7015">MRLPERATMTVTETARILGIHRDTAYDAVRRGDLPAIRVGRAILVPTALLAAMLGLPAPGAGDVAPP</sequence>
<keyword evidence="1" id="KW-0812">Transmembrane</keyword>
<dbReference type="Proteomes" id="UP000199111">
    <property type="component" value="Unassembled WGS sequence"/>
</dbReference>
<evidence type="ECO:0000313" key="4">
    <source>
        <dbReference type="Proteomes" id="UP000199111"/>
    </source>
</evidence>
<dbReference type="AlphaFoldDB" id="A0A1I3UN36"/>
<dbReference type="InterPro" id="IPR041657">
    <property type="entry name" value="HTH_17"/>
</dbReference>
<dbReference type="InterPro" id="IPR010093">
    <property type="entry name" value="SinI_DNA-bd"/>
</dbReference>
<evidence type="ECO:0000259" key="2">
    <source>
        <dbReference type="Pfam" id="PF12728"/>
    </source>
</evidence>
<gene>
    <name evidence="3" type="ORF">SAMN05216275_1137</name>
</gene>
<dbReference type="NCBIfam" id="TIGR01764">
    <property type="entry name" value="excise"/>
    <property type="match status" value="1"/>
</dbReference>
<organism evidence="3 4">
    <name type="scientific">Streptosporangium canum</name>
    <dbReference type="NCBI Taxonomy" id="324952"/>
    <lineage>
        <taxon>Bacteria</taxon>
        <taxon>Bacillati</taxon>
        <taxon>Actinomycetota</taxon>
        <taxon>Actinomycetes</taxon>
        <taxon>Streptosporangiales</taxon>
        <taxon>Streptosporangiaceae</taxon>
        <taxon>Streptosporangium</taxon>
    </lineage>
</organism>
<feature type="domain" description="Helix-turn-helix" evidence="2">
    <location>
        <begin position="9"/>
        <end position="54"/>
    </location>
</feature>
<keyword evidence="1" id="KW-0472">Membrane</keyword>
<protein>
    <submittedName>
        <fullName evidence="3">DNA binding domain-containing protein, excisionase family</fullName>
    </submittedName>
</protein>
<keyword evidence="1" id="KW-1133">Transmembrane helix</keyword>
<dbReference type="Pfam" id="PF12728">
    <property type="entry name" value="HTH_17"/>
    <property type="match status" value="1"/>
</dbReference>
<feature type="transmembrane region" description="Helical" evidence="1">
    <location>
        <begin position="39"/>
        <end position="58"/>
    </location>
</feature>
<name>A0A1I3UN36_9ACTN</name>
<keyword evidence="4" id="KW-1185">Reference proteome</keyword>
<evidence type="ECO:0000313" key="3">
    <source>
        <dbReference type="EMBL" id="SFJ84053.1"/>
    </source>
</evidence>
<reference evidence="4" key="1">
    <citation type="submission" date="2016-10" db="EMBL/GenBank/DDBJ databases">
        <authorList>
            <person name="Varghese N."/>
            <person name="Submissions S."/>
        </authorList>
    </citation>
    <scope>NUCLEOTIDE SEQUENCE [LARGE SCALE GENOMIC DNA]</scope>
    <source>
        <strain evidence="4">CGMCC 4.2126</strain>
    </source>
</reference>
<accession>A0A1I3UN36</accession>
<proteinExistence type="predicted"/>